<reference evidence="4 5" key="1">
    <citation type="submission" date="2024-01" db="EMBL/GenBank/DDBJ databases">
        <title>The genome of the rayed Mediterranean limpet Patella caerulea (Linnaeus, 1758).</title>
        <authorList>
            <person name="Anh-Thu Weber A."/>
            <person name="Halstead-Nussloch G."/>
        </authorList>
    </citation>
    <scope>NUCLEOTIDE SEQUENCE [LARGE SCALE GENOMIC DNA]</scope>
    <source>
        <strain evidence="4">AATW-2023a</strain>
        <tissue evidence="4">Whole specimen</tissue>
    </source>
</reference>
<dbReference type="InterPro" id="IPR020846">
    <property type="entry name" value="MFS_dom"/>
</dbReference>
<feature type="transmembrane region" description="Helical" evidence="2">
    <location>
        <begin position="309"/>
        <end position="329"/>
    </location>
</feature>
<comment type="caution">
    <text evidence="4">The sequence shown here is derived from an EMBL/GenBank/DDBJ whole genome shotgun (WGS) entry which is preliminary data.</text>
</comment>
<feature type="transmembrane region" description="Helical" evidence="2">
    <location>
        <begin position="360"/>
        <end position="386"/>
    </location>
</feature>
<feature type="transmembrane region" description="Helical" evidence="2">
    <location>
        <begin position="185"/>
        <end position="203"/>
    </location>
</feature>
<feature type="transmembrane region" description="Helical" evidence="2">
    <location>
        <begin position="398"/>
        <end position="420"/>
    </location>
</feature>
<evidence type="ECO:0000259" key="3">
    <source>
        <dbReference type="PROSITE" id="PS50850"/>
    </source>
</evidence>
<dbReference type="PANTHER" id="PTHR11360">
    <property type="entry name" value="MONOCARBOXYLATE TRANSPORTER"/>
    <property type="match status" value="1"/>
</dbReference>
<dbReference type="SUPFAM" id="SSF103473">
    <property type="entry name" value="MFS general substrate transporter"/>
    <property type="match status" value="1"/>
</dbReference>
<dbReference type="PROSITE" id="PS50850">
    <property type="entry name" value="MFS"/>
    <property type="match status" value="1"/>
</dbReference>
<feature type="transmembrane region" description="Helical" evidence="2">
    <location>
        <begin position="270"/>
        <end position="289"/>
    </location>
</feature>
<feature type="transmembrane region" description="Helical" evidence="2">
    <location>
        <begin position="54"/>
        <end position="77"/>
    </location>
</feature>
<feature type="transmembrane region" description="Helical" evidence="2">
    <location>
        <begin position="336"/>
        <end position="354"/>
    </location>
</feature>
<organism evidence="4 5">
    <name type="scientific">Patella caerulea</name>
    <name type="common">Rayed Mediterranean limpet</name>
    <dbReference type="NCBI Taxonomy" id="87958"/>
    <lineage>
        <taxon>Eukaryota</taxon>
        <taxon>Metazoa</taxon>
        <taxon>Spiralia</taxon>
        <taxon>Lophotrochozoa</taxon>
        <taxon>Mollusca</taxon>
        <taxon>Gastropoda</taxon>
        <taxon>Patellogastropoda</taxon>
        <taxon>Patelloidea</taxon>
        <taxon>Patellidae</taxon>
        <taxon>Patella</taxon>
    </lineage>
</organism>
<dbReference type="Pfam" id="PF07690">
    <property type="entry name" value="MFS_1"/>
    <property type="match status" value="1"/>
</dbReference>
<proteinExistence type="predicted"/>
<feature type="transmembrane region" description="Helical" evidence="2">
    <location>
        <begin position="432"/>
        <end position="453"/>
    </location>
</feature>
<dbReference type="Proteomes" id="UP001347796">
    <property type="component" value="Unassembled WGS sequence"/>
</dbReference>
<name>A0AAN8QAP0_PATCE</name>
<protein>
    <recommendedName>
        <fullName evidence="3">Major facilitator superfamily (MFS) profile domain-containing protein</fullName>
    </recommendedName>
</protein>
<dbReference type="GO" id="GO:0016020">
    <property type="term" value="C:membrane"/>
    <property type="evidence" value="ECO:0007669"/>
    <property type="project" value="UniProtKB-SubCell"/>
</dbReference>
<evidence type="ECO:0000256" key="2">
    <source>
        <dbReference type="SAM" id="Phobius"/>
    </source>
</evidence>
<feature type="transmembrane region" description="Helical" evidence="2">
    <location>
        <begin position="149"/>
        <end position="173"/>
    </location>
</feature>
<feature type="transmembrane region" description="Helical" evidence="2">
    <location>
        <begin position="97"/>
        <end position="118"/>
    </location>
</feature>
<dbReference type="GO" id="GO:0008028">
    <property type="term" value="F:monocarboxylic acid transmembrane transporter activity"/>
    <property type="evidence" value="ECO:0007669"/>
    <property type="project" value="TreeGrafter"/>
</dbReference>
<sequence length="478" mass="52761">MRPKDKKRNLKLDEQHISENEVPVGKKSLSSRCSIHIESENIYRPEKLKNVDNGWSWMVLVACFILQVFVTAIFSTYGIMLQALTKDMKSSMFQLSWISSISGGGTSAFSHLAGIVIHRYGYRKAAFIGTILISGGNILSYFATDYYYLYITMGFMIGLGLAFINMSSLIIIYDYFYLKRAVAMSIANAGLSVGNFIFPYIVNYLIEEYGWRGCSLLIGGFFLNGLWCCLVFKPQNPSTIVNLLFKDKTESRNTKEVNEDRPISLLKDALFYKCVISQFIIGICCTIYVTYLPLLSAEQFGEGDGVGTFLLSIVGIGSLIGRVIFGLVVNKWSKSATLVYAACAMGCGLCYQIVTFCNSIPPMFVVTTGEGIFNGGFSTMATMMFAQNFGMEKLHLTCGIAYTFAGLATFAGSPLAAIIIDLSGNIETAYLVNGALFIISGLIIIPTGFKLVYALSKKNEKSAFSFMNVWTTDVVLFI</sequence>
<dbReference type="AlphaFoldDB" id="A0AAN8QAP0"/>
<feature type="domain" description="Major facilitator superfamily (MFS) profile" evidence="3">
    <location>
        <begin position="56"/>
        <end position="458"/>
    </location>
</feature>
<keyword evidence="2" id="KW-0472">Membrane</keyword>
<feature type="transmembrane region" description="Helical" evidence="2">
    <location>
        <begin position="125"/>
        <end position="143"/>
    </location>
</feature>
<dbReference type="EMBL" id="JAZGQO010000001">
    <property type="protein sequence ID" value="KAK6195580.1"/>
    <property type="molecule type" value="Genomic_DNA"/>
</dbReference>
<dbReference type="InterPro" id="IPR036259">
    <property type="entry name" value="MFS_trans_sf"/>
</dbReference>
<comment type="subcellular location">
    <subcellularLocation>
        <location evidence="1">Membrane</location>
        <topology evidence="1">Multi-pass membrane protein</topology>
    </subcellularLocation>
</comment>
<dbReference type="PANTHER" id="PTHR11360:SF260">
    <property type="entry name" value="MFS DOMAIN-CONTAINING PROTEIN"/>
    <property type="match status" value="1"/>
</dbReference>
<dbReference type="Gene3D" id="1.20.1250.20">
    <property type="entry name" value="MFS general substrate transporter like domains"/>
    <property type="match status" value="1"/>
</dbReference>
<dbReference type="InterPro" id="IPR050327">
    <property type="entry name" value="Proton-linked_MCT"/>
</dbReference>
<keyword evidence="5" id="KW-1185">Reference proteome</keyword>
<gene>
    <name evidence="4" type="ORF">SNE40_000982</name>
</gene>
<feature type="transmembrane region" description="Helical" evidence="2">
    <location>
        <begin position="209"/>
        <end position="232"/>
    </location>
</feature>
<keyword evidence="2" id="KW-1133">Transmembrane helix</keyword>
<evidence type="ECO:0000313" key="4">
    <source>
        <dbReference type="EMBL" id="KAK6195580.1"/>
    </source>
</evidence>
<evidence type="ECO:0000256" key="1">
    <source>
        <dbReference type="ARBA" id="ARBA00004141"/>
    </source>
</evidence>
<accession>A0AAN8QAP0</accession>
<evidence type="ECO:0000313" key="5">
    <source>
        <dbReference type="Proteomes" id="UP001347796"/>
    </source>
</evidence>
<dbReference type="InterPro" id="IPR011701">
    <property type="entry name" value="MFS"/>
</dbReference>
<keyword evidence="2" id="KW-0812">Transmembrane</keyword>